<keyword evidence="3" id="KW-1133">Transmembrane helix</keyword>
<dbReference type="Proteomes" id="UP000177555">
    <property type="component" value="Unassembled WGS sequence"/>
</dbReference>
<protein>
    <recommendedName>
        <fullName evidence="4">G5 domain-containing protein</fullName>
    </recommendedName>
</protein>
<dbReference type="Pfam" id="PF04294">
    <property type="entry name" value="VanW"/>
    <property type="match status" value="1"/>
</dbReference>
<feature type="transmembrane region" description="Helical" evidence="3">
    <location>
        <begin position="16"/>
        <end position="37"/>
    </location>
</feature>
<dbReference type="InterPro" id="IPR038054">
    <property type="entry name" value="LD_TPept-like_central_sf"/>
</dbReference>
<dbReference type="SMART" id="SM01208">
    <property type="entry name" value="G5"/>
    <property type="match status" value="1"/>
</dbReference>
<dbReference type="Gene3D" id="3.10.20.800">
    <property type="match status" value="1"/>
</dbReference>
<feature type="domain" description="G5" evidence="4">
    <location>
        <begin position="509"/>
        <end position="585"/>
    </location>
</feature>
<feature type="region of interest" description="Disordered" evidence="2">
    <location>
        <begin position="515"/>
        <end position="534"/>
    </location>
</feature>
<evidence type="ECO:0000256" key="3">
    <source>
        <dbReference type="SAM" id="Phobius"/>
    </source>
</evidence>
<dbReference type="PANTHER" id="PTHR35788:SF1">
    <property type="entry name" value="EXPORTED PROTEIN"/>
    <property type="match status" value="1"/>
</dbReference>
<keyword evidence="3" id="KW-0472">Membrane</keyword>
<dbReference type="InterPro" id="IPR011098">
    <property type="entry name" value="G5_dom"/>
</dbReference>
<evidence type="ECO:0000259" key="4">
    <source>
        <dbReference type="SMART" id="SM01208"/>
    </source>
</evidence>
<comment type="caution">
    <text evidence="5">The sequence shown here is derived from an EMBL/GenBank/DDBJ whole genome shotgun (WGS) entry which is preliminary data.</text>
</comment>
<dbReference type="EMBL" id="MFCP01000026">
    <property type="protein sequence ID" value="OGE27944.1"/>
    <property type="molecule type" value="Genomic_DNA"/>
</dbReference>
<evidence type="ECO:0000313" key="6">
    <source>
        <dbReference type="Proteomes" id="UP000177555"/>
    </source>
</evidence>
<keyword evidence="3" id="KW-0812">Transmembrane</keyword>
<organism evidence="5 6">
    <name type="scientific">Candidatus Daviesbacteria bacterium RIFCSPHIGHO2_01_FULL_40_11</name>
    <dbReference type="NCBI Taxonomy" id="1797762"/>
    <lineage>
        <taxon>Bacteria</taxon>
        <taxon>Candidatus Daviesiibacteriota</taxon>
    </lineage>
</organism>
<reference evidence="5 6" key="1">
    <citation type="journal article" date="2016" name="Nat. Commun.">
        <title>Thousands of microbial genomes shed light on interconnected biogeochemical processes in an aquifer system.</title>
        <authorList>
            <person name="Anantharaman K."/>
            <person name="Brown C.T."/>
            <person name="Hug L.A."/>
            <person name="Sharon I."/>
            <person name="Castelle C.J."/>
            <person name="Probst A.J."/>
            <person name="Thomas B.C."/>
            <person name="Singh A."/>
            <person name="Wilkins M.J."/>
            <person name="Karaoz U."/>
            <person name="Brodie E.L."/>
            <person name="Williams K.H."/>
            <person name="Hubbard S.S."/>
            <person name="Banfield J.F."/>
        </authorList>
    </citation>
    <scope>NUCLEOTIDE SEQUENCE [LARGE SCALE GENOMIC DNA]</scope>
</reference>
<dbReference type="SUPFAM" id="SSF143985">
    <property type="entry name" value="L,D-transpeptidase pre-catalytic domain-like"/>
    <property type="match status" value="1"/>
</dbReference>
<dbReference type="PANTHER" id="PTHR35788">
    <property type="entry name" value="EXPORTED PROTEIN-RELATED"/>
    <property type="match status" value="1"/>
</dbReference>
<dbReference type="InterPro" id="IPR007391">
    <property type="entry name" value="Vancomycin_resist_VanW"/>
</dbReference>
<keyword evidence="1" id="KW-0732">Signal</keyword>
<evidence type="ECO:0000256" key="2">
    <source>
        <dbReference type="SAM" id="MobiDB-lite"/>
    </source>
</evidence>
<evidence type="ECO:0000256" key="1">
    <source>
        <dbReference type="ARBA" id="ARBA00022729"/>
    </source>
</evidence>
<dbReference type="AlphaFoldDB" id="A0A1F5JH43"/>
<evidence type="ECO:0000313" key="5">
    <source>
        <dbReference type="EMBL" id="OGE27944.1"/>
    </source>
</evidence>
<accession>A0A1F5JH43</accession>
<sequence>MAKTKKKSRLNLVRQNLLPIILSSLLFILITLTYQVIMTDKFYPLTFVGDTNISFLTKGQAIRKVQGSFEQRLKAKLEFSFSPASGSAQTFTIDLATASASLDYSALDTGFKESRNEPFTLFKNSKIYPKITFDLDQQLDTIASVVDQPPQNAQLIFDETPTPEGSPSARIQIKEGVNGQALDRVTIEKLVTDFLLTGKFRSQLPLKVTTPKITTNQMVKAKQALEAIVKEPLELVFGESSWVLDAKQLLTLLDLTKGENLLLDKDQTYIYLKSIAQEIDQEVQEGLFEFDPQTKRVSAFKPSQEGRKLDIDKSYQLLTETLTADSPKTITLPVNTVKPRIQTQDVNNLGIKELLGRGISNFAGSIPNRIYNIGLTASKINGVLVPPDEIFSFNQTVGDITAATGFKQAYVIKEGRTVLDDGGGVCQDSTTLFRAVLNAGLPVVKRTAHAYRVSYYEQGFPPGLDATVFYPSVDFQFKNDTPAHILIQAYTVGNTLYFDLYGTSDGRIVNLTKPIVTNQTPPPPELRQDDPTLPKGQVKQVDWAAWGANVSFKRTVTRNGQTLIDETWRSNFKPWQAVYLVGTKE</sequence>
<dbReference type="InterPro" id="IPR052913">
    <property type="entry name" value="Glycopeptide_resist_protein"/>
</dbReference>
<name>A0A1F5JH43_9BACT</name>
<gene>
    <name evidence="5" type="ORF">A2867_02625</name>
</gene>
<proteinExistence type="predicted"/>